<evidence type="ECO:0000313" key="1">
    <source>
        <dbReference type="EMBL" id="KAL3825631.1"/>
    </source>
</evidence>
<protein>
    <submittedName>
        <fullName evidence="1">Uncharacterized protein</fullName>
    </submittedName>
</protein>
<keyword evidence="2" id="KW-1185">Reference proteome</keyword>
<dbReference type="EMBL" id="JBJXBP010000006">
    <property type="protein sequence ID" value="KAL3825631.1"/>
    <property type="molecule type" value="Genomic_DNA"/>
</dbReference>
<dbReference type="PANTHER" id="PTHR33320">
    <property type="entry name" value="METHIONYL-TRNA SYNTHETASE"/>
    <property type="match status" value="1"/>
</dbReference>
<proteinExistence type="predicted"/>
<sequence length="88" mass="10115">MFCCAFRVCDEKERELGRKQATGACPFCDGKVEAVDVESTWRLCFLPLGFVVKRRYVCTKCARRLSGTRSAIIYHRKNKDFEGSIIEN</sequence>
<name>A0ABD3SML5_9LAMI</name>
<comment type="caution">
    <text evidence="1">The sequence shown here is derived from an EMBL/GenBank/DDBJ whole genome shotgun (WGS) entry which is preliminary data.</text>
</comment>
<reference evidence="1 2" key="1">
    <citation type="submission" date="2024-12" db="EMBL/GenBank/DDBJ databases">
        <title>The unique morphological basis and parallel evolutionary history of personate flowers in Penstemon.</title>
        <authorList>
            <person name="Depatie T.H."/>
            <person name="Wessinger C.A."/>
        </authorList>
    </citation>
    <scope>NUCLEOTIDE SEQUENCE [LARGE SCALE GENOMIC DNA]</scope>
    <source>
        <strain evidence="1">WTNN_2</strain>
        <tissue evidence="1">Leaf</tissue>
    </source>
</reference>
<dbReference type="PANTHER" id="PTHR33320:SF30">
    <property type="entry name" value="OS04G0606200 PROTEIN"/>
    <property type="match status" value="1"/>
</dbReference>
<dbReference type="AlphaFoldDB" id="A0ABD3SML5"/>
<organism evidence="1 2">
    <name type="scientific">Penstemon smallii</name>
    <dbReference type="NCBI Taxonomy" id="265156"/>
    <lineage>
        <taxon>Eukaryota</taxon>
        <taxon>Viridiplantae</taxon>
        <taxon>Streptophyta</taxon>
        <taxon>Embryophyta</taxon>
        <taxon>Tracheophyta</taxon>
        <taxon>Spermatophyta</taxon>
        <taxon>Magnoliopsida</taxon>
        <taxon>eudicotyledons</taxon>
        <taxon>Gunneridae</taxon>
        <taxon>Pentapetalae</taxon>
        <taxon>asterids</taxon>
        <taxon>lamiids</taxon>
        <taxon>Lamiales</taxon>
        <taxon>Plantaginaceae</taxon>
        <taxon>Cheloneae</taxon>
        <taxon>Penstemon</taxon>
    </lineage>
</organism>
<dbReference type="Proteomes" id="UP001634393">
    <property type="component" value="Unassembled WGS sequence"/>
</dbReference>
<accession>A0ABD3SML5</accession>
<evidence type="ECO:0000313" key="2">
    <source>
        <dbReference type="Proteomes" id="UP001634393"/>
    </source>
</evidence>
<gene>
    <name evidence="1" type="ORF">ACJIZ3_021660</name>
</gene>